<reference evidence="1 2" key="1">
    <citation type="journal article" date="2020" name="Microorganisms">
        <title>Osmotic Adaptation and Compatible Solute Biosynthesis of Phototrophic Bacteria as Revealed from Genome Analyses.</title>
        <authorList>
            <person name="Imhoff J.F."/>
            <person name="Rahn T."/>
            <person name="Kunzel S."/>
            <person name="Keller A."/>
            <person name="Neulinger S.C."/>
        </authorList>
    </citation>
    <scope>NUCLEOTIDE SEQUENCE [LARGE SCALE GENOMIC DNA]</scope>
    <source>
        <strain evidence="1 2">DSM 25653</strain>
    </source>
</reference>
<comment type="caution">
    <text evidence="1">The sequence shown here is derived from an EMBL/GenBank/DDBJ whole genome shotgun (WGS) entry which is preliminary data.</text>
</comment>
<sequence length="68" mass="7349">MSSPIEISGHKWVQHNRSSVRMSSVQETQCMQTGYAMIVGAGSGTGAAVAKRLAAEGWPMVLTLTHRY</sequence>
<name>A0A9X1B6D4_9GAMM</name>
<dbReference type="SUPFAM" id="SSF51735">
    <property type="entry name" value="NAD(P)-binding Rossmann-fold domains"/>
    <property type="match status" value="1"/>
</dbReference>
<evidence type="ECO:0008006" key="3">
    <source>
        <dbReference type="Google" id="ProtNLM"/>
    </source>
</evidence>
<organism evidence="1 2">
    <name type="scientific">Lamprobacter modestohalophilus</name>
    <dbReference type="NCBI Taxonomy" id="1064514"/>
    <lineage>
        <taxon>Bacteria</taxon>
        <taxon>Pseudomonadati</taxon>
        <taxon>Pseudomonadota</taxon>
        <taxon>Gammaproteobacteria</taxon>
        <taxon>Chromatiales</taxon>
        <taxon>Chromatiaceae</taxon>
        <taxon>Lamprobacter</taxon>
    </lineage>
</organism>
<dbReference type="InterPro" id="IPR036291">
    <property type="entry name" value="NAD(P)-bd_dom_sf"/>
</dbReference>
<dbReference type="Gene3D" id="3.40.50.720">
    <property type="entry name" value="NAD(P)-binding Rossmann-like Domain"/>
    <property type="match status" value="1"/>
</dbReference>
<proteinExistence type="predicted"/>
<protein>
    <recommendedName>
        <fullName evidence="3">SDR family NAD(P)-dependent oxidoreductase</fullName>
    </recommendedName>
</protein>
<keyword evidence="2" id="KW-1185">Reference proteome</keyword>
<dbReference type="Proteomes" id="UP001138768">
    <property type="component" value="Unassembled WGS sequence"/>
</dbReference>
<accession>A0A9X1B6D4</accession>
<gene>
    <name evidence="1" type="ORF">CKO42_24405</name>
</gene>
<evidence type="ECO:0000313" key="2">
    <source>
        <dbReference type="Proteomes" id="UP001138768"/>
    </source>
</evidence>
<dbReference type="AlphaFoldDB" id="A0A9X1B6D4"/>
<dbReference type="EMBL" id="NRRY01000079">
    <property type="protein sequence ID" value="MBK1621495.1"/>
    <property type="molecule type" value="Genomic_DNA"/>
</dbReference>
<evidence type="ECO:0000313" key="1">
    <source>
        <dbReference type="EMBL" id="MBK1621495.1"/>
    </source>
</evidence>